<comment type="caution">
    <text evidence="2">The sequence shown here is derived from an EMBL/GenBank/DDBJ whole genome shotgun (WGS) entry which is preliminary data.</text>
</comment>
<dbReference type="EMBL" id="JAVFWL010000001">
    <property type="protein sequence ID" value="KAK6731640.1"/>
    <property type="molecule type" value="Genomic_DNA"/>
</dbReference>
<protein>
    <submittedName>
        <fullName evidence="2">Uncharacterized protein</fullName>
    </submittedName>
</protein>
<organism evidence="2 3">
    <name type="scientific">Necator americanus</name>
    <name type="common">Human hookworm</name>
    <dbReference type="NCBI Taxonomy" id="51031"/>
    <lineage>
        <taxon>Eukaryota</taxon>
        <taxon>Metazoa</taxon>
        <taxon>Ecdysozoa</taxon>
        <taxon>Nematoda</taxon>
        <taxon>Chromadorea</taxon>
        <taxon>Rhabditida</taxon>
        <taxon>Rhabditina</taxon>
        <taxon>Rhabditomorpha</taxon>
        <taxon>Strongyloidea</taxon>
        <taxon>Ancylostomatidae</taxon>
        <taxon>Bunostominae</taxon>
        <taxon>Necator</taxon>
    </lineage>
</organism>
<reference evidence="2 3" key="1">
    <citation type="submission" date="2023-08" db="EMBL/GenBank/DDBJ databases">
        <title>A Necator americanus chromosomal reference genome.</title>
        <authorList>
            <person name="Ilik V."/>
            <person name="Petrzelkova K.J."/>
            <person name="Pardy F."/>
            <person name="Fuh T."/>
            <person name="Niatou-Singa F.S."/>
            <person name="Gouil Q."/>
            <person name="Baker L."/>
            <person name="Ritchie M.E."/>
            <person name="Jex A.R."/>
            <person name="Gazzola D."/>
            <person name="Li H."/>
            <person name="Toshio Fujiwara R."/>
            <person name="Zhan B."/>
            <person name="Aroian R.V."/>
            <person name="Pafco B."/>
            <person name="Schwarz E.M."/>
        </authorList>
    </citation>
    <scope>NUCLEOTIDE SEQUENCE [LARGE SCALE GENOMIC DNA]</scope>
    <source>
        <strain evidence="2 3">Aroian</strain>
        <tissue evidence="2">Whole animal</tissue>
    </source>
</reference>
<proteinExistence type="predicted"/>
<evidence type="ECO:0000313" key="2">
    <source>
        <dbReference type="EMBL" id="KAK6731640.1"/>
    </source>
</evidence>
<gene>
    <name evidence="2" type="primary">Necator_chrI.g3986</name>
    <name evidence="2" type="ORF">RB195_007857</name>
</gene>
<name>A0ABR1C2G9_NECAM</name>
<evidence type="ECO:0000256" key="1">
    <source>
        <dbReference type="SAM" id="MobiDB-lite"/>
    </source>
</evidence>
<dbReference type="Proteomes" id="UP001303046">
    <property type="component" value="Unassembled WGS sequence"/>
</dbReference>
<accession>A0ABR1C2G9</accession>
<keyword evidence="3" id="KW-1185">Reference proteome</keyword>
<feature type="region of interest" description="Disordered" evidence="1">
    <location>
        <begin position="1"/>
        <end position="20"/>
    </location>
</feature>
<evidence type="ECO:0000313" key="3">
    <source>
        <dbReference type="Proteomes" id="UP001303046"/>
    </source>
</evidence>
<sequence length="111" mass="12844">MAEESNFQTCTISNPENKTNIPMRRKHIEYIGYDPKSSESVHYTKRDVTRTMQWSVDESETAVKREIGQRPTSRIDRYRSKASMRPILRKTALTTTYGRVLVGVADDNSCR</sequence>